<organism evidence="3 4">
    <name type="scientific">Lachancea nothofagi CBS 11611</name>
    <dbReference type="NCBI Taxonomy" id="1266666"/>
    <lineage>
        <taxon>Eukaryota</taxon>
        <taxon>Fungi</taxon>
        <taxon>Dikarya</taxon>
        <taxon>Ascomycota</taxon>
        <taxon>Saccharomycotina</taxon>
        <taxon>Saccharomycetes</taxon>
        <taxon>Saccharomycetales</taxon>
        <taxon>Saccharomycetaceae</taxon>
        <taxon>Lachancea</taxon>
    </lineage>
</organism>
<dbReference type="Gene3D" id="1.25.40.10">
    <property type="entry name" value="Tetratricopeptide repeat domain"/>
    <property type="match status" value="2"/>
</dbReference>
<reference evidence="4" key="1">
    <citation type="submission" date="2016-03" db="EMBL/GenBank/DDBJ databases">
        <authorList>
            <person name="Devillers Hugo."/>
        </authorList>
    </citation>
    <scope>NUCLEOTIDE SEQUENCE [LARGE SCALE GENOMIC DNA]</scope>
</reference>
<proteinExistence type="predicted"/>
<evidence type="ECO:0000259" key="2">
    <source>
        <dbReference type="Pfam" id="PF23276"/>
    </source>
</evidence>
<dbReference type="SUPFAM" id="SSF81901">
    <property type="entry name" value="HCP-like"/>
    <property type="match status" value="1"/>
</dbReference>
<dbReference type="PANTHER" id="PTHR47938">
    <property type="entry name" value="RESPIRATORY COMPLEX I CHAPERONE (CIA84), PUTATIVE (AFU_ORTHOLOGUE AFUA_2G06020)-RELATED"/>
    <property type="match status" value="1"/>
</dbReference>
<keyword evidence="4" id="KW-1185">Reference proteome</keyword>
<sequence>MDGARTSLLLNLRCWRSGCHRRQIGSMATTLPKEIQRIVGEPQQQSPLQVQELNAVLTFMRKGRNLTIKQRASIIQGLYRRDAHREVVTVAKSALFDGDQNYRENVSAVELKKFFSSLISMGRTMQLAEKMFQMIKQFSLTRNTMVMSVINATFVQTSTQYDVPETLLVWIKLYKYLEGHADFTNYEIDKPVLKTLLFYLRSKKLDLSTIQETLELIGGTQGPLMASQFASTLIYLTSYNRDFDLTEGLWNYKIEKKYPIISSDLTQICKAYCHFEKFRLVQQTHSQHPEAHDDNSQFDYLLIAYAKQQDWQSLQNQFNALFGIGELPNINHYGIVMFSVARLGEKEMVEKLYHQLLRRKMIPTLPVLQALLQAYYKIGDFNGCFQHFELFNKYDIKPTPSTCQIMLQVYRNLCDVDGSLKFLKKMTDSNVEMSERHFSTIINTCAKTTNHAIAEQLFQVMKSYYNIIPTGASVAALAHVYIESNMPQLALKLFKEYCNCKPPLENEIAIYNKAAEAYMRMGLNDMSEKIFEEVLGKNLPANSEFYTVMIKHLSLYMKDYSTAENVLDQLLNHPKLKASPSHFEALMKAYDRVSNRDAVLKLYQKILDNNVPVNSKILYYLIKATFKMRLRSKENLDDAIDLVDDIMNRAANRTLDITFEKLHPSVMAWPMRAAAKFHSPMRAIELMNKYNDLFFEKTESTASNLVVMRSLLVLSAEVHQWDDFQKIYERYMTKISFYQNLPSAIVRNKRLDSLLIGILSYKIKHLVASDRVTEVSKLLKDTSEKNLVIDNDAWNEAILSMFADTRTIEDGIQLVDSKLIHGFNVTHKYRLLRKHAAANTSTDRNSWFLEKKRQNPNSFQPKLYLKSSVFDRVTEAMDNYLNTQSDLETELTRLTTHYKYFMKSYLMSPRNKISEWADIETRHAPYLQKIRSGKRAINTGEVPF</sequence>
<evidence type="ECO:0000313" key="3">
    <source>
        <dbReference type="EMBL" id="SCU91018.1"/>
    </source>
</evidence>
<evidence type="ECO:0000256" key="1">
    <source>
        <dbReference type="ARBA" id="ARBA00022737"/>
    </source>
</evidence>
<dbReference type="AlphaFoldDB" id="A0A1G4JKD6"/>
<dbReference type="GO" id="GO:0140053">
    <property type="term" value="P:mitochondrial gene expression"/>
    <property type="evidence" value="ECO:0007669"/>
    <property type="project" value="TreeGrafter"/>
</dbReference>
<gene>
    <name evidence="3" type="ORF">LANO_0D10528G</name>
</gene>
<dbReference type="GO" id="GO:0003729">
    <property type="term" value="F:mRNA binding"/>
    <property type="evidence" value="ECO:0007669"/>
    <property type="project" value="TreeGrafter"/>
</dbReference>
<dbReference type="InterPro" id="IPR057027">
    <property type="entry name" value="TPR_mt"/>
</dbReference>
<accession>A0A1G4JKD6</accession>
<dbReference type="PANTHER" id="PTHR47938:SF35">
    <property type="entry name" value="PENTATRICOPEPTIDE REPEAT-CONTAINING PROTEIN 4, MITOCHONDRIAL-RELATED"/>
    <property type="match status" value="1"/>
</dbReference>
<keyword evidence="1" id="KW-0677">Repeat</keyword>
<dbReference type="InterPro" id="IPR011990">
    <property type="entry name" value="TPR-like_helical_dom_sf"/>
</dbReference>
<evidence type="ECO:0000313" key="4">
    <source>
        <dbReference type="Proteomes" id="UP000189911"/>
    </source>
</evidence>
<dbReference type="Pfam" id="PF23276">
    <property type="entry name" value="TPR_24"/>
    <property type="match status" value="1"/>
</dbReference>
<dbReference type="OrthoDB" id="185373at2759"/>
<name>A0A1G4JKD6_9SACH</name>
<dbReference type="Proteomes" id="UP000189911">
    <property type="component" value="Chromosome D"/>
</dbReference>
<dbReference type="GO" id="GO:0005739">
    <property type="term" value="C:mitochondrion"/>
    <property type="evidence" value="ECO:0007669"/>
    <property type="project" value="TreeGrafter"/>
</dbReference>
<dbReference type="EMBL" id="LT598448">
    <property type="protein sequence ID" value="SCU91018.1"/>
    <property type="molecule type" value="Genomic_DNA"/>
</dbReference>
<feature type="domain" description="Pentatricopeptide repeat-containing protein-mitochondrial" evidence="2">
    <location>
        <begin position="339"/>
        <end position="459"/>
    </location>
</feature>
<protein>
    <submittedName>
        <fullName evidence="3">LANO_0D10528g1_1</fullName>
    </submittedName>
</protein>